<comment type="caution">
    <text evidence="7">The sequence shown here is derived from an EMBL/GenBank/DDBJ whole genome shotgun (WGS) entry which is preliminary data.</text>
</comment>
<feature type="domain" description="ABC-2 type transporter transmembrane" evidence="6">
    <location>
        <begin position="8"/>
        <end position="180"/>
    </location>
</feature>
<accession>A0A940SV56</accession>
<keyword evidence="8" id="KW-1185">Reference proteome</keyword>
<keyword evidence="3 5" id="KW-1133">Transmembrane helix</keyword>
<comment type="subcellular location">
    <subcellularLocation>
        <location evidence="1">Membrane</location>
        <topology evidence="1">Multi-pass membrane protein</topology>
    </subcellularLocation>
</comment>
<sequence>MSFSMQKFIAVFQMKFSAIIKNRNIIVAPLMAIGFVLLMGLLMPDEAMDHEMGLNKAGFLLSFGLSFNIIMGGIMMASYPLAEEKEKKTLRVLMTSSVSSLEFFLASILPSLLIMTIVNVALIPAANVSFSAIPVVTYLLVTTICGAISLMIGLVIGISAKDQMQAGIAGMPIMLILTLLPMFSIFNETLGTIGSFTYPGVLNNFVQATLFGTGFQWGFKELFVLLAWVIISAGVFMYAYRKNGLDE</sequence>
<dbReference type="Proteomes" id="UP000674938">
    <property type="component" value="Unassembled WGS sequence"/>
</dbReference>
<evidence type="ECO:0000256" key="2">
    <source>
        <dbReference type="ARBA" id="ARBA00022692"/>
    </source>
</evidence>
<dbReference type="InterPro" id="IPR013525">
    <property type="entry name" value="ABC2_TM"/>
</dbReference>
<dbReference type="Pfam" id="PF01061">
    <property type="entry name" value="ABC2_membrane"/>
    <property type="match status" value="1"/>
</dbReference>
<evidence type="ECO:0000256" key="1">
    <source>
        <dbReference type="ARBA" id="ARBA00004141"/>
    </source>
</evidence>
<dbReference type="GO" id="GO:0016020">
    <property type="term" value="C:membrane"/>
    <property type="evidence" value="ECO:0007669"/>
    <property type="project" value="UniProtKB-SubCell"/>
</dbReference>
<evidence type="ECO:0000256" key="5">
    <source>
        <dbReference type="SAM" id="Phobius"/>
    </source>
</evidence>
<feature type="transmembrane region" description="Helical" evidence="5">
    <location>
        <begin position="24"/>
        <end position="43"/>
    </location>
</feature>
<feature type="transmembrane region" description="Helical" evidence="5">
    <location>
        <begin position="222"/>
        <end position="240"/>
    </location>
</feature>
<gene>
    <name evidence="7" type="ORF">I6N95_03155</name>
</gene>
<feature type="transmembrane region" description="Helical" evidence="5">
    <location>
        <begin position="135"/>
        <end position="156"/>
    </location>
</feature>
<name>A0A940SV56_9ENTE</name>
<proteinExistence type="predicted"/>
<dbReference type="EMBL" id="JAEEGA010000002">
    <property type="protein sequence ID" value="MBP1040003.1"/>
    <property type="molecule type" value="Genomic_DNA"/>
</dbReference>
<evidence type="ECO:0000256" key="3">
    <source>
        <dbReference type="ARBA" id="ARBA00022989"/>
    </source>
</evidence>
<feature type="transmembrane region" description="Helical" evidence="5">
    <location>
        <begin position="63"/>
        <end position="82"/>
    </location>
</feature>
<organism evidence="7 8">
    <name type="scientific">Vagococcus allomyrinae</name>
    <dbReference type="NCBI Taxonomy" id="2794353"/>
    <lineage>
        <taxon>Bacteria</taxon>
        <taxon>Bacillati</taxon>
        <taxon>Bacillota</taxon>
        <taxon>Bacilli</taxon>
        <taxon>Lactobacillales</taxon>
        <taxon>Enterococcaceae</taxon>
        <taxon>Vagococcus</taxon>
    </lineage>
</organism>
<evidence type="ECO:0000313" key="8">
    <source>
        <dbReference type="Proteomes" id="UP000674938"/>
    </source>
</evidence>
<evidence type="ECO:0000259" key="6">
    <source>
        <dbReference type="Pfam" id="PF01061"/>
    </source>
</evidence>
<dbReference type="AlphaFoldDB" id="A0A940SV56"/>
<keyword evidence="2 5" id="KW-0812">Transmembrane</keyword>
<dbReference type="RefSeq" id="WP_209524902.1">
    <property type="nucleotide sequence ID" value="NZ_JAEEGA010000002.1"/>
</dbReference>
<keyword evidence="4 5" id="KW-0472">Membrane</keyword>
<dbReference type="GO" id="GO:0140359">
    <property type="term" value="F:ABC-type transporter activity"/>
    <property type="evidence" value="ECO:0007669"/>
    <property type="project" value="InterPro"/>
</dbReference>
<feature type="transmembrane region" description="Helical" evidence="5">
    <location>
        <begin position="168"/>
        <end position="186"/>
    </location>
</feature>
<reference evidence="7" key="1">
    <citation type="submission" date="2020-12" db="EMBL/GenBank/DDBJ databases">
        <title>Vagococcus allomyrinae sp. nov. and Enterococcus lavae sp. nov., isolated from the larvae of Allomyrina dichotoma.</title>
        <authorList>
            <person name="Lee S.D."/>
        </authorList>
    </citation>
    <scope>NUCLEOTIDE SEQUENCE</scope>
    <source>
        <strain evidence="7">BWB3-3</strain>
    </source>
</reference>
<protein>
    <submittedName>
        <fullName evidence="7">ABC transporter permease</fullName>
    </submittedName>
</protein>
<evidence type="ECO:0000313" key="7">
    <source>
        <dbReference type="EMBL" id="MBP1040003.1"/>
    </source>
</evidence>
<evidence type="ECO:0000256" key="4">
    <source>
        <dbReference type="ARBA" id="ARBA00023136"/>
    </source>
</evidence>
<feature type="transmembrane region" description="Helical" evidence="5">
    <location>
        <begin position="103"/>
        <end position="123"/>
    </location>
</feature>